<accession>A0A101QLG9</accession>
<dbReference type="InterPro" id="IPR024532">
    <property type="entry name" value="DUF3830"/>
</dbReference>
<gene>
    <name evidence="2" type="ORF">AQJ11_00840</name>
</gene>
<name>A0A101QLG9_STRCK</name>
<dbReference type="EMBL" id="LMWP01000002">
    <property type="protein sequence ID" value="KUN32122.1"/>
    <property type="molecule type" value="Genomic_DNA"/>
</dbReference>
<evidence type="ECO:0000313" key="2">
    <source>
        <dbReference type="EMBL" id="KUN32122.1"/>
    </source>
</evidence>
<dbReference type="Pfam" id="PF12903">
    <property type="entry name" value="DUF3830"/>
    <property type="match status" value="1"/>
</dbReference>
<proteinExistence type="predicted"/>
<dbReference type="Proteomes" id="UP000053398">
    <property type="component" value="Unassembled WGS sequence"/>
</dbReference>
<keyword evidence="3" id="KW-1185">Reference proteome</keyword>
<organism evidence="2 3">
    <name type="scientific">Streptomyces corchorusii</name>
    <name type="common">Streptomyces chibaensis</name>
    <dbReference type="NCBI Taxonomy" id="1903"/>
    <lineage>
        <taxon>Bacteria</taxon>
        <taxon>Bacillati</taxon>
        <taxon>Actinomycetota</taxon>
        <taxon>Actinomycetes</taxon>
        <taxon>Kitasatosporales</taxon>
        <taxon>Streptomycetaceae</taxon>
        <taxon>Streptomyces</taxon>
    </lineage>
</organism>
<reference evidence="2 3" key="1">
    <citation type="submission" date="2015-10" db="EMBL/GenBank/DDBJ databases">
        <title>Draft genome sequence of Streptomyces corchorusii DSM 40340, type strain for the species Streptomyces corchorusii.</title>
        <authorList>
            <person name="Ruckert C."/>
            <person name="Winkler A."/>
            <person name="Kalinowski J."/>
            <person name="Kampfer P."/>
            <person name="Glaeser S."/>
        </authorList>
    </citation>
    <scope>NUCLEOTIDE SEQUENCE [LARGE SCALE GENOMIC DNA]</scope>
    <source>
        <strain evidence="2 3">DSM 40340</strain>
    </source>
</reference>
<dbReference type="RefSeq" id="WP_059261485.1">
    <property type="nucleotide sequence ID" value="NZ_KQ948351.1"/>
</dbReference>
<dbReference type="AlphaFoldDB" id="A0A101QLG9"/>
<feature type="region of interest" description="Disordered" evidence="1">
    <location>
        <begin position="32"/>
        <end position="82"/>
    </location>
</feature>
<dbReference type="Gene3D" id="2.40.100.20">
    <property type="match status" value="1"/>
</dbReference>
<evidence type="ECO:0000256" key="1">
    <source>
        <dbReference type="SAM" id="MobiDB-lite"/>
    </source>
</evidence>
<comment type="caution">
    <text evidence="2">The sequence shown here is derived from an EMBL/GenBank/DDBJ whole genome shotgun (WGS) entry which is preliminary data.</text>
</comment>
<sequence length="82" mass="8933">MADGTPSDRPRAPDLRGSHVTYARDETCARFPPFASTEPTPENPTLTPIPGDLGHFSSATTRQRARRGRQRLPVSSVNPAHP</sequence>
<feature type="compositionally biased region" description="Polar residues" evidence="1">
    <location>
        <begin position="73"/>
        <end position="82"/>
    </location>
</feature>
<protein>
    <submittedName>
        <fullName evidence="2">Uncharacterized protein</fullName>
    </submittedName>
</protein>
<evidence type="ECO:0000313" key="3">
    <source>
        <dbReference type="Proteomes" id="UP000053398"/>
    </source>
</evidence>
<feature type="compositionally biased region" description="Low complexity" evidence="1">
    <location>
        <begin position="37"/>
        <end position="50"/>
    </location>
</feature>